<gene>
    <name evidence="1" type="ORF">AMD00_00340</name>
</gene>
<organism evidence="1 2">
    <name type="scientific">Viridibacillus arvi</name>
    <dbReference type="NCBI Taxonomy" id="263475"/>
    <lineage>
        <taxon>Bacteria</taxon>
        <taxon>Bacillati</taxon>
        <taxon>Bacillota</taxon>
        <taxon>Bacilli</taxon>
        <taxon>Bacillales</taxon>
        <taxon>Caryophanaceae</taxon>
        <taxon>Viridibacillus</taxon>
    </lineage>
</organism>
<dbReference type="AlphaFoldDB" id="A0A0M0LIX5"/>
<dbReference type="EMBL" id="LILB01000001">
    <property type="protein sequence ID" value="KOO51010.1"/>
    <property type="molecule type" value="Genomic_DNA"/>
</dbReference>
<keyword evidence="2" id="KW-1185">Reference proteome</keyword>
<accession>A0A0M0LIX5</accession>
<name>A0A0M0LIX5_9BACL</name>
<proteinExistence type="predicted"/>
<sequence>MNQGDGDIFLLLGVGGQEGTRNAHMNENAQELSIHLLDVHLSILPLLIKKSLRFPLKGTNLVNNRTLLVNHWIVLDH</sequence>
<dbReference type="Proteomes" id="UP000036867">
    <property type="component" value="Unassembled WGS sequence"/>
</dbReference>
<reference evidence="2" key="1">
    <citation type="submission" date="2015-08" db="EMBL/GenBank/DDBJ databases">
        <title>Fjat-10028 dsm 16317.</title>
        <authorList>
            <person name="Liu B."/>
            <person name="Wang J."/>
            <person name="Zhu Y."/>
            <person name="Liu G."/>
            <person name="Chen Q."/>
            <person name="Chen Z."/>
            <person name="Lan J."/>
            <person name="Che J."/>
            <person name="Ge C."/>
            <person name="Shi H."/>
            <person name="Pan Z."/>
            <person name="Liu X."/>
        </authorList>
    </citation>
    <scope>NUCLEOTIDE SEQUENCE [LARGE SCALE GENOMIC DNA]</scope>
    <source>
        <strain evidence="2">DSM 16317</strain>
    </source>
</reference>
<evidence type="ECO:0000313" key="2">
    <source>
        <dbReference type="Proteomes" id="UP000036867"/>
    </source>
</evidence>
<dbReference type="GeneID" id="301134573"/>
<dbReference type="RefSeq" id="WP_053415124.1">
    <property type="nucleotide sequence ID" value="NZ_LILB01000001.1"/>
</dbReference>
<protein>
    <submittedName>
        <fullName evidence="1">Uncharacterized protein</fullName>
    </submittedName>
</protein>
<evidence type="ECO:0000313" key="1">
    <source>
        <dbReference type="EMBL" id="KOO51010.1"/>
    </source>
</evidence>
<comment type="caution">
    <text evidence="1">The sequence shown here is derived from an EMBL/GenBank/DDBJ whole genome shotgun (WGS) entry which is preliminary data.</text>
</comment>